<dbReference type="EMBL" id="RXOC01000002">
    <property type="protein sequence ID" value="RXF71925.1"/>
    <property type="molecule type" value="Genomic_DNA"/>
</dbReference>
<dbReference type="InterPro" id="IPR013728">
    <property type="entry name" value="BT_3987-like_N"/>
</dbReference>
<reference evidence="3 4" key="1">
    <citation type="submission" date="2018-12" db="EMBL/GenBank/DDBJ databases">
        <title>The Draft Genome Sequence of the Soil Bacterium Pedobacter tournemirensis R1.</title>
        <authorList>
            <person name="He J."/>
        </authorList>
    </citation>
    <scope>NUCLEOTIDE SEQUENCE [LARGE SCALE GENOMIC DNA]</scope>
    <source>
        <strain evidence="3 4">R1</strain>
    </source>
</reference>
<dbReference type="RefSeq" id="WP_128768172.1">
    <property type="nucleotide sequence ID" value="NZ_RXOC01000002.1"/>
</dbReference>
<dbReference type="Proteomes" id="UP000290848">
    <property type="component" value="Unassembled WGS sequence"/>
</dbReference>
<dbReference type="AlphaFoldDB" id="A0A4Q0MF64"/>
<evidence type="ECO:0000259" key="1">
    <source>
        <dbReference type="Pfam" id="PF08522"/>
    </source>
</evidence>
<dbReference type="PROSITE" id="PS51257">
    <property type="entry name" value="PROKAR_LIPOPROTEIN"/>
    <property type="match status" value="1"/>
</dbReference>
<evidence type="ECO:0000313" key="3">
    <source>
        <dbReference type="EMBL" id="RXF71925.1"/>
    </source>
</evidence>
<feature type="domain" description="DUF7015" evidence="2">
    <location>
        <begin position="204"/>
        <end position="299"/>
    </location>
</feature>
<proteinExistence type="predicted"/>
<dbReference type="InterPro" id="IPR054281">
    <property type="entry name" value="DUF7015"/>
</dbReference>
<evidence type="ECO:0000259" key="2">
    <source>
        <dbReference type="Pfam" id="PF22839"/>
    </source>
</evidence>
<dbReference type="Pfam" id="PF22839">
    <property type="entry name" value="DUF7015"/>
    <property type="match status" value="1"/>
</dbReference>
<dbReference type="Pfam" id="PF08522">
    <property type="entry name" value="BT_3987-like_N"/>
    <property type="match status" value="1"/>
</dbReference>
<sequence length="301" mass="32835">MKKIYKIVPIAIICFGLTSCLKDDLYTADTNDSPNLIDFKDAPDINPTEELIYPVYSEAFDYKDEIDYNITVNYSGVDNAPEDIVVELLDDASAVTKFNTQVINYAREQAIAAGTDPAKAVAEAQSKLYTLAPSNFYTIPSKQVTIKKGERAATFVIKVKPKLIDFDHQYALPLVIKSASGGALISGTFGTALFNIGSKNQYDGEYSHTYTSSLGNGSNTVVMTTKGANAVTYTLLGVYSNPVQLTIDPATNLATVSMTSLLPIATDPSSHYDPATKTFYLKWTSNGGRRSFEETFVRKGE</sequence>
<accession>A0A4Q0MF64</accession>
<gene>
    <name evidence="3" type="ORF">EKH83_04370</name>
</gene>
<feature type="domain" description="BT-3987-like N-terminal" evidence="1">
    <location>
        <begin position="60"/>
        <end position="181"/>
    </location>
</feature>
<evidence type="ECO:0000313" key="4">
    <source>
        <dbReference type="Proteomes" id="UP000290848"/>
    </source>
</evidence>
<name>A0A4Q0MF64_9SPHI</name>
<comment type="caution">
    <text evidence="3">The sequence shown here is derived from an EMBL/GenBank/DDBJ whole genome shotgun (WGS) entry which is preliminary data.</text>
</comment>
<organism evidence="3 4">
    <name type="scientific">Arcticibacter tournemirensis</name>
    <dbReference type="NCBI Taxonomy" id="699437"/>
    <lineage>
        <taxon>Bacteria</taxon>
        <taxon>Pseudomonadati</taxon>
        <taxon>Bacteroidota</taxon>
        <taxon>Sphingobacteriia</taxon>
        <taxon>Sphingobacteriales</taxon>
        <taxon>Sphingobacteriaceae</taxon>
        <taxon>Arcticibacter</taxon>
    </lineage>
</organism>
<protein>
    <submittedName>
        <fullName evidence="3">DUF1735 domain-containing protein</fullName>
    </submittedName>
</protein>
<dbReference type="Gene3D" id="2.60.40.1740">
    <property type="entry name" value="hypothetical protein (bacova_03559)"/>
    <property type="match status" value="1"/>
</dbReference>